<name>A0A2K8SLN3_9NOSO</name>
<sequence>MGRHIPAPLGYNTGLTRLFQTIVTKKLQKSLVTRVTKLLAISIKGGRAV</sequence>
<organism evidence="1 2">
    <name type="scientific">Nostoc flagelliforme CCNUN1</name>
    <dbReference type="NCBI Taxonomy" id="2038116"/>
    <lineage>
        <taxon>Bacteria</taxon>
        <taxon>Bacillati</taxon>
        <taxon>Cyanobacteriota</taxon>
        <taxon>Cyanophyceae</taxon>
        <taxon>Nostocales</taxon>
        <taxon>Nostocaceae</taxon>
        <taxon>Nostoc</taxon>
    </lineage>
</organism>
<reference evidence="1 2" key="1">
    <citation type="submission" date="2017-11" db="EMBL/GenBank/DDBJ databases">
        <title>Complete genome of a free-living desiccation-tolerant cyanobacterium and its photosynthetic adaptation to extreme terrestrial habitat.</title>
        <authorList>
            <person name="Shang J."/>
        </authorList>
    </citation>
    <scope>NUCLEOTIDE SEQUENCE [LARGE SCALE GENOMIC DNA]</scope>
    <source>
        <strain evidence="1 2">CCNUN1</strain>
    </source>
</reference>
<evidence type="ECO:0000313" key="2">
    <source>
        <dbReference type="Proteomes" id="UP000232003"/>
    </source>
</evidence>
<dbReference type="EMBL" id="CP024785">
    <property type="protein sequence ID" value="AUB36270.1"/>
    <property type="molecule type" value="Genomic_DNA"/>
</dbReference>
<gene>
    <name evidence="1" type="ORF">COO91_02173</name>
</gene>
<evidence type="ECO:0000313" key="1">
    <source>
        <dbReference type="EMBL" id="AUB36270.1"/>
    </source>
</evidence>
<protein>
    <submittedName>
        <fullName evidence="1">Uncharacterized protein</fullName>
    </submittedName>
</protein>
<dbReference type="AlphaFoldDB" id="A0A2K8SLN3"/>
<proteinExistence type="predicted"/>
<dbReference type="KEGG" id="nfl:COO91_02173"/>
<dbReference type="Proteomes" id="UP000232003">
    <property type="component" value="Chromosome"/>
</dbReference>
<accession>A0A2K8SLN3</accession>
<keyword evidence="2" id="KW-1185">Reference proteome</keyword>